<keyword evidence="7" id="KW-0282">Flagellum</keyword>
<protein>
    <recommendedName>
        <fullName evidence="6">Flagellar secretion chaperone FliS</fullName>
    </recommendedName>
</protein>
<dbReference type="PANTHER" id="PTHR34773:SF1">
    <property type="entry name" value="FLAGELLAR SECRETION CHAPERONE FLIS"/>
    <property type="match status" value="1"/>
</dbReference>
<dbReference type="GO" id="GO:0044780">
    <property type="term" value="P:bacterial-type flagellum assembly"/>
    <property type="evidence" value="ECO:0007669"/>
    <property type="project" value="InterPro"/>
</dbReference>
<keyword evidence="7" id="KW-0969">Cilium</keyword>
<reference evidence="7 8" key="1">
    <citation type="submission" date="2020-07" db="EMBL/GenBank/DDBJ databases">
        <title>Sequencing the genomes of 1000 actinobacteria strains.</title>
        <authorList>
            <person name="Klenk H.-P."/>
        </authorList>
    </citation>
    <scope>NUCLEOTIDE SEQUENCE [LARGE SCALE GENOMIC DNA]</scope>
    <source>
        <strain evidence="7 8">LI1</strain>
    </source>
</reference>
<dbReference type="PANTHER" id="PTHR34773">
    <property type="entry name" value="FLAGELLAR SECRETION CHAPERONE FLIS"/>
    <property type="match status" value="1"/>
</dbReference>
<dbReference type="InterPro" id="IPR036584">
    <property type="entry name" value="FliS_sf"/>
</dbReference>
<comment type="subcellular location">
    <subcellularLocation>
        <location evidence="1 6">Cytoplasm</location>
        <location evidence="1 6">Cytosol</location>
    </subcellularLocation>
</comment>
<evidence type="ECO:0000313" key="8">
    <source>
        <dbReference type="Proteomes" id="UP000537260"/>
    </source>
</evidence>
<dbReference type="CDD" id="cd16098">
    <property type="entry name" value="FliS"/>
    <property type="match status" value="1"/>
</dbReference>
<evidence type="ECO:0000256" key="4">
    <source>
        <dbReference type="ARBA" id="ARBA00022795"/>
    </source>
</evidence>
<keyword evidence="4 6" id="KW-1005">Bacterial flagellum biogenesis</keyword>
<sequence length="140" mass="15103">MSRAANQLAQYNRNAIQSATPTQLLTMLYDRLLLDLHRAEAAQTVGDWTKASEQLLHAQDIVAELQSSLDLTAWSGAEGLFALYAYVNSALINANVNRDIALTHECISHLEPLRATWHEAAGALPSPGAPTPNAGGWNVA</sequence>
<evidence type="ECO:0000256" key="3">
    <source>
        <dbReference type="ARBA" id="ARBA00022490"/>
    </source>
</evidence>
<evidence type="ECO:0000256" key="1">
    <source>
        <dbReference type="ARBA" id="ARBA00004514"/>
    </source>
</evidence>
<proteinExistence type="inferred from homology"/>
<evidence type="ECO:0000256" key="6">
    <source>
        <dbReference type="PIRNR" id="PIRNR039090"/>
    </source>
</evidence>
<dbReference type="EMBL" id="JACCFM010000001">
    <property type="protein sequence ID" value="NYJ18753.1"/>
    <property type="molecule type" value="Genomic_DNA"/>
</dbReference>
<organism evidence="7 8">
    <name type="scientific">Glaciibacter psychrotolerans</name>
    <dbReference type="NCBI Taxonomy" id="670054"/>
    <lineage>
        <taxon>Bacteria</taxon>
        <taxon>Bacillati</taxon>
        <taxon>Actinomycetota</taxon>
        <taxon>Actinomycetes</taxon>
        <taxon>Micrococcales</taxon>
        <taxon>Microbacteriaceae</taxon>
        <taxon>Glaciibacter</taxon>
    </lineage>
</organism>
<dbReference type="PIRSF" id="PIRSF039090">
    <property type="entry name" value="Flis"/>
    <property type="match status" value="1"/>
</dbReference>
<accession>A0A7Z0EBS2</accession>
<dbReference type="GO" id="GO:0005829">
    <property type="term" value="C:cytosol"/>
    <property type="evidence" value="ECO:0007669"/>
    <property type="project" value="UniProtKB-SubCell"/>
</dbReference>
<evidence type="ECO:0000256" key="5">
    <source>
        <dbReference type="ARBA" id="ARBA00023186"/>
    </source>
</evidence>
<comment type="similarity">
    <text evidence="2 6">Belongs to the FliS family.</text>
</comment>
<keyword evidence="3 6" id="KW-0963">Cytoplasm</keyword>
<dbReference type="Gene3D" id="1.20.120.340">
    <property type="entry name" value="Flagellar protein FliS"/>
    <property type="match status" value="1"/>
</dbReference>
<dbReference type="InterPro" id="IPR003713">
    <property type="entry name" value="FliS"/>
</dbReference>
<gene>
    <name evidence="7" type="ORF">HNR05_000544</name>
</gene>
<dbReference type="SUPFAM" id="SSF101116">
    <property type="entry name" value="Flagellar export chaperone FliS"/>
    <property type="match status" value="1"/>
</dbReference>
<evidence type="ECO:0000256" key="2">
    <source>
        <dbReference type="ARBA" id="ARBA00008787"/>
    </source>
</evidence>
<keyword evidence="8" id="KW-1185">Reference proteome</keyword>
<evidence type="ECO:0000313" key="7">
    <source>
        <dbReference type="EMBL" id="NYJ18753.1"/>
    </source>
</evidence>
<dbReference type="AlphaFoldDB" id="A0A7Z0EBS2"/>
<keyword evidence="5" id="KW-0143">Chaperone</keyword>
<comment type="caution">
    <text evidence="7">The sequence shown here is derived from an EMBL/GenBank/DDBJ whole genome shotgun (WGS) entry which is preliminary data.</text>
</comment>
<keyword evidence="7" id="KW-0966">Cell projection</keyword>
<dbReference type="RefSeq" id="WP_179577617.1">
    <property type="nucleotide sequence ID" value="NZ_JACCFM010000001.1"/>
</dbReference>
<dbReference type="Proteomes" id="UP000537260">
    <property type="component" value="Unassembled WGS sequence"/>
</dbReference>
<dbReference type="NCBIfam" id="TIGR00208">
    <property type="entry name" value="fliS"/>
    <property type="match status" value="1"/>
</dbReference>
<name>A0A7Z0EBS2_9MICO</name>
<dbReference type="Pfam" id="PF02561">
    <property type="entry name" value="FliS"/>
    <property type="match status" value="1"/>
</dbReference>
<dbReference type="GO" id="GO:0071973">
    <property type="term" value="P:bacterial-type flagellum-dependent cell motility"/>
    <property type="evidence" value="ECO:0007669"/>
    <property type="project" value="TreeGrafter"/>
</dbReference>